<evidence type="ECO:0000256" key="1">
    <source>
        <dbReference type="SAM" id="MobiDB-lite"/>
    </source>
</evidence>
<dbReference type="Proteomes" id="UP000270866">
    <property type="component" value="Chromosome 1"/>
</dbReference>
<proteinExistence type="predicted"/>
<organism evidence="2">
    <name type="scientific">Fusarium oxysporum f. sp. cepae</name>
    <dbReference type="NCBI Taxonomy" id="396571"/>
    <lineage>
        <taxon>Eukaryota</taxon>
        <taxon>Fungi</taxon>
        <taxon>Dikarya</taxon>
        <taxon>Ascomycota</taxon>
        <taxon>Pezizomycotina</taxon>
        <taxon>Sordariomycetes</taxon>
        <taxon>Hypocreomycetidae</taxon>
        <taxon>Hypocreales</taxon>
        <taxon>Nectriaceae</taxon>
        <taxon>Fusarium</taxon>
        <taxon>Fusarium oxysporum species complex</taxon>
    </lineage>
</organism>
<feature type="region of interest" description="Disordered" evidence="1">
    <location>
        <begin position="41"/>
        <end position="63"/>
    </location>
</feature>
<accession>A0A3L6P8W4</accession>
<comment type="caution">
    <text evidence="2">The sequence shown here is derived from an EMBL/GenBank/DDBJ whole genome shotgun (WGS) entry which is preliminary data.</text>
</comment>
<reference evidence="2" key="1">
    <citation type="journal article" date="2018" name="Sci. Rep.">
        <title>Characterisation of pathogen-specific regions and novel effector candidates in Fusarium oxysporum f. sp. cepae.</title>
        <authorList>
            <person name="Armitage A.D."/>
            <person name="Taylor A."/>
            <person name="Sobczyk M.K."/>
            <person name="Baxter L."/>
            <person name="Greenfield B.P."/>
            <person name="Bates H.J."/>
            <person name="Wilson F."/>
            <person name="Jackson A.C."/>
            <person name="Ott S."/>
            <person name="Harrison R.J."/>
            <person name="Clarkson J.P."/>
        </authorList>
    </citation>
    <scope>NUCLEOTIDE SEQUENCE [LARGE SCALE GENOMIC DNA]</scope>
    <source>
        <strain evidence="2">FoC_Fus2</strain>
    </source>
</reference>
<evidence type="ECO:0000313" key="2">
    <source>
        <dbReference type="EMBL" id="RKK29766.1"/>
    </source>
</evidence>
<gene>
    <name evidence="2" type="ORF">BFJ65_g1680</name>
</gene>
<protein>
    <submittedName>
        <fullName evidence="2">Uncharacterized protein</fullName>
    </submittedName>
</protein>
<sequence length="63" mass="6523">MLNSITLASGNTSQCLDAWPSNSNITDVVSCIISIESGDGDTKFGQDSGASAKNKMTGAIQRD</sequence>
<dbReference type="EMBL" id="MRCU01000001">
    <property type="protein sequence ID" value="RKK29766.1"/>
    <property type="molecule type" value="Genomic_DNA"/>
</dbReference>
<dbReference type="AlphaFoldDB" id="A0A3L6P8W4"/>
<name>A0A3L6P8W4_FUSOX</name>